<evidence type="ECO:0000256" key="3">
    <source>
        <dbReference type="ARBA" id="ARBA00023015"/>
    </source>
</evidence>
<feature type="compositionally biased region" description="Polar residues" evidence="6">
    <location>
        <begin position="1338"/>
        <end position="1349"/>
    </location>
</feature>
<dbReference type="Pfam" id="PF12842">
    <property type="entry name" value="DUF3819"/>
    <property type="match status" value="1"/>
</dbReference>
<reference evidence="13 14" key="1">
    <citation type="journal article" date="2020" name="BMC Genomics">
        <title>Intraspecific diversification of the crop wild relative Brassica cretica Lam. using demographic model selection.</title>
        <authorList>
            <person name="Kioukis A."/>
            <person name="Michalopoulou V.A."/>
            <person name="Briers L."/>
            <person name="Pirintsos S."/>
            <person name="Studholme D.J."/>
            <person name="Pavlidis P."/>
            <person name="Sarris P.F."/>
        </authorList>
    </citation>
    <scope>NUCLEOTIDE SEQUENCE [LARGE SCALE GENOMIC DNA]</scope>
    <source>
        <strain evidence="14">cv. PFS-1207/04</strain>
    </source>
</reference>
<accession>A0ABQ7AMR4</accession>
<feature type="compositionally biased region" description="Polar residues" evidence="6">
    <location>
        <begin position="726"/>
        <end position="742"/>
    </location>
</feature>
<evidence type="ECO:0000259" key="7">
    <source>
        <dbReference type="Pfam" id="PF04054"/>
    </source>
</evidence>
<comment type="caution">
    <text evidence="13">The sequence shown here is derived from an EMBL/GenBank/DDBJ whole genome shotgun (WGS) entry which is preliminary data.</text>
</comment>
<dbReference type="PANTHER" id="PTHR13162">
    <property type="entry name" value="CCR4-NOT TRANSCRIPTION COMPLEX"/>
    <property type="match status" value="1"/>
</dbReference>
<feature type="domain" description="CCR4-NOT transcription complex subunit 1 TTP binding" evidence="10">
    <location>
        <begin position="549"/>
        <end position="720"/>
    </location>
</feature>
<dbReference type="Gene3D" id="1.25.40.840">
    <property type="entry name" value="CCR4-NOT transcription complex subunit 1 TTP binding domain"/>
    <property type="match status" value="1"/>
</dbReference>
<keyword evidence="2" id="KW-0678">Repressor</keyword>
<evidence type="ECO:0000256" key="5">
    <source>
        <dbReference type="ARBA" id="ARBA00023242"/>
    </source>
</evidence>
<evidence type="ECO:0000256" key="2">
    <source>
        <dbReference type="ARBA" id="ARBA00022491"/>
    </source>
</evidence>
<dbReference type="InterPro" id="IPR032194">
    <property type="entry name" value="CNOT1_HEAT"/>
</dbReference>
<evidence type="ECO:0000259" key="8">
    <source>
        <dbReference type="Pfam" id="PF12842"/>
    </source>
</evidence>
<feature type="domain" description="CCR4-NOT transcription complex subunit 1-like NOT1 connector" evidence="12">
    <location>
        <begin position="1448"/>
        <end position="1625"/>
    </location>
</feature>
<dbReference type="InterPro" id="IPR032191">
    <property type="entry name" value="CNOT1_CAF1_bind"/>
</dbReference>
<feature type="domain" description="CCR4-NOT transcription complex subunit 1 HEAT repeat" evidence="11">
    <location>
        <begin position="377"/>
        <end position="523"/>
    </location>
</feature>
<evidence type="ECO:0000256" key="4">
    <source>
        <dbReference type="ARBA" id="ARBA00023163"/>
    </source>
</evidence>
<dbReference type="Pfam" id="PF04054">
    <property type="entry name" value="Not1"/>
    <property type="match status" value="1"/>
</dbReference>
<name>A0ABQ7AMR4_BRACR</name>
<feature type="compositionally biased region" description="Low complexity" evidence="6">
    <location>
        <begin position="754"/>
        <end position="767"/>
    </location>
</feature>
<proteinExistence type="predicted"/>
<feature type="compositionally biased region" description="Basic and acidic residues" evidence="6">
    <location>
        <begin position="769"/>
        <end position="778"/>
    </location>
</feature>
<dbReference type="Pfam" id="PF16418">
    <property type="entry name" value="CNOT1_HEAT"/>
    <property type="match status" value="1"/>
</dbReference>
<dbReference type="InterPro" id="IPR024557">
    <property type="entry name" value="CNOT1_dom_4"/>
</dbReference>
<dbReference type="Gene3D" id="1.25.40.790">
    <property type="match status" value="1"/>
</dbReference>
<dbReference type="PANTHER" id="PTHR13162:SF8">
    <property type="entry name" value="CCR4-NOT TRANSCRIPTION COMPLEX SUBUNIT 1"/>
    <property type="match status" value="1"/>
</dbReference>
<protein>
    <recommendedName>
        <fullName evidence="15">CCR4-Not complex component Not1 C-terminal domain-containing protein</fullName>
    </recommendedName>
</protein>
<dbReference type="InterPro" id="IPR007196">
    <property type="entry name" value="CCR4-Not_Not1_C"/>
</dbReference>
<feature type="region of interest" description="Disordered" evidence="6">
    <location>
        <begin position="726"/>
        <end position="802"/>
    </location>
</feature>
<feature type="domain" description="CCR4-Not complex component Not1 C-terminal" evidence="7">
    <location>
        <begin position="1858"/>
        <end position="2093"/>
    </location>
</feature>
<dbReference type="Pfam" id="PF16415">
    <property type="entry name" value="CNOT1_CAF1_bind"/>
    <property type="match status" value="1"/>
</dbReference>
<dbReference type="EMBL" id="QGKV02001556">
    <property type="protein sequence ID" value="KAF3515615.1"/>
    <property type="molecule type" value="Genomic_DNA"/>
</dbReference>
<evidence type="ECO:0000259" key="12">
    <source>
        <dbReference type="Pfam" id="PF25097"/>
    </source>
</evidence>
<evidence type="ECO:0000259" key="11">
    <source>
        <dbReference type="Pfam" id="PF16418"/>
    </source>
</evidence>
<feature type="region of interest" description="Disordered" evidence="6">
    <location>
        <begin position="1329"/>
        <end position="1350"/>
    </location>
</feature>
<dbReference type="Pfam" id="PF25097">
    <property type="entry name" value="ARM_Cnot1"/>
    <property type="match status" value="1"/>
</dbReference>
<sequence length="2117" mass="234624">MIKDMDRKELKPIASVRARGGAIEVPKIAEQETKIAEQLRRLRGRNLLLAEIEQLCANNGQIESTEQIQNVVLFLQTSEDLSGHLESFLQLLSSSQPRDDLSFALTPLLSQHRSIDSAENDYDAILTEIDKEIAVGDLIGELGCGFTADAQQCKQLLSSFAPLREATISRILGHVARTSADLEDNHTTFSTFSLAVGCCIPTDLPTPTSWNVDILIETIKQLAPGTSWRKVIENLDHSGFDIANMESFSFFMRLYKTACKDPFPLDAVCASVWNNMEGQLSFLKHAIAAPPEVFTFTHSPRKLAYIDNIMHSHDQQLGVSNQAWLSLDLLDVLCQLAERGHTVLVSSMLQYPLTHCPKTLLLGMTHVKTAYNLIQREVVSAILPVLITNSQDSGFILKLWHQNAELVLWGILNAQNLKSDGILRIIEIFHELKIFSVVLESVPVSFSIRLAVLASLRGFLDIENWLPNCLYVYKDLFAEECLKFVKNVHFSESEDFTSKHFHPSDPLSDLHLDATTLLLKVLKAHDNVITSSQLVEEMEKVNSAILDCNSKLQNGEAKDSSVPSPYGEDVEEEANAYFHQMFSGQLSVDAMVQMLSRYKESLVQREKSIFECMIANLFEEYRFFPKYPERQLKIASVLFGSVIKHQLVSSITLGMALRLVLDSLRKPADSKMFLFGSKALEQFVNRLVELPQYCNHILQISHLRSTHPELVAVIEQALSRISSGNLESDASFSHPGPSQSLPGNGEFSVSGIGQSPLQLPSPVQPQQKNEVHIDDRSKVPSVPSIETKPLLPSSSSSSADVSVIPKNPGISTSSLTSAGFVRPARGATSTRFGSALNIETLVAAAERRENAIEAPPSDVQDKISFIINNISIANIESKGKEFAEILSQQYYPWFAQYMVMKRASIEPNFHDLYLKFLDKVDSKLLFKEILQNTYENCKVLLGSELIKSSSEERSLLKNLGSWLGKLTIGRNYVLRAREIDPKSLIVEAYEKGLMIAVIPFTSKVLEPCQNSIAYQPPNPWTMAILGLLAEIYSMPNLKMNLKFDIEYVAPQRAYTNTSVEDEKVVTLGLSDQLSSPQGPFQSTPPFSVSQLSAALPNIGNLVVINQKLSGFSKHFPFQRVVPLAMDRAIKEIVSGVVQRSVCIACQTTKELVLKDYASEPDETRIYNAAHLMVASLAGSLAHVTCKEPLRTSISGHLRNSLQGPNINNEALEQIVQLVTNDNLDLGCAAIEQAATEKAIQNIDADIAQQLSLRRKHRDGVGSSFFDPNMRTQNSGSFIPESLSPKPGQLSLSQQRVYEDFVQLSWQKQSAQTSHGLSVASSSSGDVGLGNGYGPVSGKNASDFESSAGNDRTDMAYRASDTSMEGFQSSPISLLSLQVDPAAGLQFSKSLSTSELSLVESSEAAMKETGSSLQTLTSSATMERLIGNNTPQPSLSTRDALDKYHIVTQKMENLVANNAGDDEIQAVVSEVPEIILRCISRDEAALAVAQKAFKALYENASSNLHISANLAILVAIRDVCKRVVKELTSWVIYSDEERKLNKDITIGLIQRELLNLAEYNVHMAKHLDGGRNKSATDFSISLLQCLVTEKSSVISELHSLVDALAKLAAKSGSPVSLQQLIDIIRNPVTNTSGLSDSATENEVNDMQSKDEKVVCNTIANTEDNTSFEYVESGSTDFRKRVSTLFKNWYQVCEVSGANETACSEYVLHLYQTGLLKGDDTTESFFRILLELSVAHCISSEEISSGAVQSPQQAQSPSFLIIDIFAKLVFSILKYFPEQESSSKFFLLSEIMAVTVRSIQKDAEDKKASLSPRPYFRLFINWLLDLCSLDPVTDGANFQVLTAFANAFHALQPLKIPAFSCVQMRNIILSSFPRNMRLPDPSTPNLKIDLLPEIVEAPCILSEVDAALKANQMKNDVEEYLTSRQHDTTFLSELKLKLLVSSSEASSAGTRYNVPLINSLVLYTGMQAIQQLQQAGETGAQNVVALHMFKYLSVELDTEGRYLFLNAIANQLRYPNNHTHYFSFIMLYLFLESDQVVIQEQITRVLLERLIVNRPHPWGLLITFIELIKNPRYGFWKHGFIRCAPEIEKLFESVARSCGCLKPLDEGIVSAGWVSENSH</sequence>
<dbReference type="InterPro" id="IPR032193">
    <property type="entry name" value="CNOT1_TTP_bind"/>
</dbReference>
<comment type="subcellular location">
    <subcellularLocation>
        <location evidence="1">Nucleus</location>
    </subcellularLocation>
</comment>
<dbReference type="Proteomes" id="UP000266723">
    <property type="component" value="Unassembled WGS sequence"/>
</dbReference>
<feature type="domain" description="CCR4-NOT transcription complex subunit 1" evidence="8">
    <location>
        <begin position="1117"/>
        <end position="1257"/>
    </location>
</feature>
<dbReference type="Gene3D" id="1.25.40.180">
    <property type="match status" value="1"/>
</dbReference>
<keyword evidence="3" id="KW-0805">Transcription regulation</keyword>
<keyword evidence="4" id="KW-0804">Transcription</keyword>
<evidence type="ECO:0000259" key="9">
    <source>
        <dbReference type="Pfam" id="PF16415"/>
    </source>
</evidence>
<dbReference type="InterPro" id="IPR038535">
    <property type="entry name" value="CNOT1_TTP_bind_sf"/>
</dbReference>
<evidence type="ECO:0008006" key="15">
    <source>
        <dbReference type="Google" id="ProtNLM"/>
    </source>
</evidence>
<keyword evidence="14" id="KW-1185">Reference proteome</keyword>
<feature type="domain" description="CCR4-NOT transcription complex subunit 1 CAF1-binding" evidence="9">
    <location>
        <begin position="852"/>
        <end position="1051"/>
    </location>
</feature>
<organism evidence="13 14">
    <name type="scientific">Brassica cretica</name>
    <name type="common">Mustard</name>
    <dbReference type="NCBI Taxonomy" id="69181"/>
    <lineage>
        <taxon>Eukaryota</taxon>
        <taxon>Viridiplantae</taxon>
        <taxon>Streptophyta</taxon>
        <taxon>Embryophyta</taxon>
        <taxon>Tracheophyta</taxon>
        <taxon>Spermatophyta</taxon>
        <taxon>Magnoliopsida</taxon>
        <taxon>eudicotyledons</taxon>
        <taxon>Gunneridae</taxon>
        <taxon>Pentapetalae</taxon>
        <taxon>rosids</taxon>
        <taxon>malvids</taxon>
        <taxon>Brassicales</taxon>
        <taxon>Brassicaceae</taxon>
        <taxon>Brassiceae</taxon>
        <taxon>Brassica</taxon>
    </lineage>
</organism>
<evidence type="ECO:0000313" key="13">
    <source>
        <dbReference type="EMBL" id="KAF3515615.1"/>
    </source>
</evidence>
<evidence type="ECO:0000256" key="1">
    <source>
        <dbReference type="ARBA" id="ARBA00004123"/>
    </source>
</evidence>
<dbReference type="InterPro" id="IPR040398">
    <property type="entry name" value="Not1"/>
</dbReference>
<dbReference type="Gene3D" id="1.25.40.800">
    <property type="match status" value="1"/>
</dbReference>
<feature type="region of interest" description="Disordered" evidence="6">
    <location>
        <begin position="1261"/>
        <end position="1285"/>
    </location>
</feature>
<keyword evidence="5" id="KW-0539">Nucleus</keyword>
<gene>
    <name evidence="13" type="ORF">DY000_02061174</name>
</gene>
<dbReference type="CDD" id="cd20710">
    <property type="entry name" value="NOT1_connector"/>
    <property type="match status" value="1"/>
</dbReference>
<evidence type="ECO:0000256" key="6">
    <source>
        <dbReference type="SAM" id="MobiDB-lite"/>
    </source>
</evidence>
<dbReference type="Pfam" id="PF16417">
    <property type="entry name" value="CNOT1_TTP_bind"/>
    <property type="match status" value="1"/>
</dbReference>
<evidence type="ECO:0000313" key="14">
    <source>
        <dbReference type="Proteomes" id="UP000266723"/>
    </source>
</evidence>
<evidence type="ECO:0000259" key="10">
    <source>
        <dbReference type="Pfam" id="PF16417"/>
    </source>
</evidence>
<dbReference type="InterPro" id="IPR055454">
    <property type="entry name" value="CNOT1-like_NOT1_connector"/>
</dbReference>